<gene>
    <name evidence="3" type="primary">dinD</name>
    <name evidence="3" type="ORF">PROAA_170036</name>
</gene>
<dbReference type="EMBL" id="FLQY01000079">
    <property type="protein sequence ID" value="SBT05961.1"/>
    <property type="molecule type" value="Genomic_DNA"/>
</dbReference>
<protein>
    <submittedName>
        <fullName evidence="3">DNA-damage-inducible protein</fullName>
    </submittedName>
</protein>
<evidence type="ECO:0000313" key="3">
    <source>
        <dbReference type="EMBL" id="SBT05961.1"/>
    </source>
</evidence>
<dbReference type="Pfam" id="PF02498">
    <property type="entry name" value="Bro-N"/>
    <property type="match status" value="1"/>
</dbReference>
<name>A0A1A8XMT2_9RHOO</name>
<organism evidence="3 4">
    <name type="scientific">Candidatus Propionivibrio aalborgensis</name>
    <dbReference type="NCBI Taxonomy" id="1860101"/>
    <lineage>
        <taxon>Bacteria</taxon>
        <taxon>Pseudomonadati</taxon>
        <taxon>Pseudomonadota</taxon>
        <taxon>Betaproteobacteria</taxon>
        <taxon>Rhodocyclales</taxon>
        <taxon>Rhodocyclaceae</taxon>
        <taxon>Propionivibrio</taxon>
    </lineage>
</organism>
<evidence type="ECO:0000256" key="1">
    <source>
        <dbReference type="SAM" id="MobiDB-lite"/>
    </source>
</evidence>
<evidence type="ECO:0000313" key="4">
    <source>
        <dbReference type="Proteomes" id="UP000199600"/>
    </source>
</evidence>
<dbReference type="AlphaFoldDB" id="A0A1A8XMT2"/>
<dbReference type="NCBIfam" id="NF008573">
    <property type="entry name" value="PRK11525.1"/>
    <property type="match status" value="1"/>
</dbReference>
<keyword evidence="4" id="KW-1185">Reference proteome</keyword>
<sequence>MTEKRVVEQHHETFESIRLFDAEGNEFWLARQLATVLDYSQYRHFLPVVERAKEACRNSAQAVENHIEDVLTMVDIGSGAKRQVEDFRLSRYACYLIVQNGDPSKPVIANGQSYFALQTRRQELRDNEDFARLSENDKRLAIRNELAEHNKHLAAAAKEAGVDTPLDYAIFQDHGYKGLYGGRGAKDIHAIKGLKKSQKILDHMGSTELAANLFRATQTEEKLRRDQVRGKQKANQTHFEVGKKVRQTIDELGGTMPEALPTPEKSIQQIESAQKKLEGKRKK</sequence>
<accession>A0A1A8XMT2</accession>
<dbReference type="InterPro" id="IPR003497">
    <property type="entry name" value="BRO_N_domain"/>
</dbReference>
<dbReference type="Proteomes" id="UP000199600">
    <property type="component" value="Unassembled WGS sequence"/>
</dbReference>
<evidence type="ECO:0000259" key="2">
    <source>
        <dbReference type="Pfam" id="PF02498"/>
    </source>
</evidence>
<proteinExistence type="predicted"/>
<feature type="region of interest" description="Disordered" evidence="1">
    <location>
        <begin position="253"/>
        <end position="283"/>
    </location>
</feature>
<dbReference type="RefSeq" id="WP_186410335.1">
    <property type="nucleotide sequence ID" value="NZ_FLQY01000079.1"/>
</dbReference>
<reference evidence="3 4" key="1">
    <citation type="submission" date="2016-06" db="EMBL/GenBank/DDBJ databases">
        <authorList>
            <person name="Kjaerup R.B."/>
            <person name="Dalgaard T.S."/>
            <person name="Juul-Madsen H.R."/>
        </authorList>
    </citation>
    <scope>NUCLEOTIDE SEQUENCE [LARGE SCALE GENOMIC DNA]</scope>
    <source>
        <strain evidence="3">2</strain>
    </source>
</reference>
<feature type="domain" description="Bro-N" evidence="2">
    <location>
        <begin position="17"/>
        <end position="110"/>
    </location>
</feature>